<dbReference type="InterPro" id="IPR050638">
    <property type="entry name" value="AA-Vitamin_Transporters"/>
</dbReference>
<dbReference type="SUPFAM" id="SSF103481">
    <property type="entry name" value="Multidrug resistance efflux transporter EmrE"/>
    <property type="match status" value="2"/>
</dbReference>
<comment type="subcellular location">
    <subcellularLocation>
        <location evidence="1">Membrane</location>
        <topology evidence="1">Multi-pass membrane protein</topology>
    </subcellularLocation>
</comment>
<organism evidence="9 10">
    <name type="scientific">Catenuloplanes nepalensis</name>
    <dbReference type="NCBI Taxonomy" id="587533"/>
    <lineage>
        <taxon>Bacteria</taxon>
        <taxon>Bacillati</taxon>
        <taxon>Actinomycetota</taxon>
        <taxon>Actinomycetes</taxon>
        <taxon>Micromonosporales</taxon>
        <taxon>Micromonosporaceae</taxon>
        <taxon>Catenuloplanes</taxon>
    </lineage>
</organism>
<evidence type="ECO:0000256" key="1">
    <source>
        <dbReference type="ARBA" id="ARBA00004141"/>
    </source>
</evidence>
<dbReference type="EMBL" id="JAUSRA010000001">
    <property type="protein sequence ID" value="MDP9796774.1"/>
    <property type="molecule type" value="Genomic_DNA"/>
</dbReference>
<protein>
    <submittedName>
        <fullName evidence="9">Drug/metabolite transporter (DMT)-like permease</fullName>
    </submittedName>
</protein>
<dbReference type="InterPro" id="IPR000620">
    <property type="entry name" value="EamA_dom"/>
</dbReference>
<evidence type="ECO:0000256" key="4">
    <source>
        <dbReference type="ARBA" id="ARBA00022989"/>
    </source>
</evidence>
<evidence type="ECO:0000256" key="2">
    <source>
        <dbReference type="ARBA" id="ARBA00007362"/>
    </source>
</evidence>
<evidence type="ECO:0000256" key="3">
    <source>
        <dbReference type="ARBA" id="ARBA00022692"/>
    </source>
</evidence>
<sequence length="360" mass="36405">MKQSAGLVAAFASAASFATSGAFVKPLLEAGWSPAAAVSARTLSAGLLLLPFVLWSLRGRWDTLWRARWRVLGMGAIAVAFTQFAYFAAISRIPVSTALLVEYLAPLLLVLWAWVSTRRAPHAIVLLGSVLAIGGLVLVIGPGAVRAVDPAGLALAFAAAVGCAIYFMVGARPAAGLPPVALAGAGLLVGGLMLALIGAAGLLPFTAHLGDVTLLGSAVPWFVPLAVVAVFGTAIAYATGIFGSNRLGSRLASFIGLLEVVFASIFAWLLLGENLTLVQLGGGVLILFGIAAVHAAPPQVSDISPDAGGTAATGNAQVTDRAQVTDSAQVTDRAKPAEGSAKSSASTASRGMDGDLVSQA</sequence>
<feature type="transmembrane region" description="Helical" evidence="7">
    <location>
        <begin position="218"/>
        <end position="239"/>
    </location>
</feature>
<evidence type="ECO:0000313" key="9">
    <source>
        <dbReference type="EMBL" id="MDP9796774.1"/>
    </source>
</evidence>
<keyword evidence="5 7" id="KW-0472">Membrane</keyword>
<feature type="transmembrane region" description="Helical" evidence="7">
    <location>
        <begin position="122"/>
        <end position="145"/>
    </location>
</feature>
<name>A0ABT9MZE9_9ACTN</name>
<feature type="transmembrane region" description="Helical" evidence="7">
    <location>
        <begin position="181"/>
        <end position="206"/>
    </location>
</feature>
<dbReference type="Proteomes" id="UP001240984">
    <property type="component" value="Unassembled WGS sequence"/>
</dbReference>
<feature type="transmembrane region" description="Helical" evidence="7">
    <location>
        <begin position="277"/>
        <end position="296"/>
    </location>
</feature>
<dbReference type="PANTHER" id="PTHR32322:SF2">
    <property type="entry name" value="EAMA DOMAIN-CONTAINING PROTEIN"/>
    <property type="match status" value="1"/>
</dbReference>
<keyword evidence="4 7" id="KW-1133">Transmembrane helix</keyword>
<proteinExistence type="inferred from homology"/>
<feature type="transmembrane region" description="Helical" evidence="7">
    <location>
        <begin position="95"/>
        <end position="115"/>
    </location>
</feature>
<dbReference type="Pfam" id="PF00892">
    <property type="entry name" value="EamA"/>
    <property type="match status" value="2"/>
</dbReference>
<keyword evidence="3 7" id="KW-0812">Transmembrane</keyword>
<comment type="similarity">
    <text evidence="2">Belongs to the EamA transporter family.</text>
</comment>
<feature type="transmembrane region" description="Helical" evidence="7">
    <location>
        <begin position="151"/>
        <end position="169"/>
    </location>
</feature>
<dbReference type="PANTHER" id="PTHR32322">
    <property type="entry name" value="INNER MEMBRANE TRANSPORTER"/>
    <property type="match status" value="1"/>
</dbReference>
<reference evidence="9 10" key="1">
    <citation type="submission" date="2023-07" db="EMBL/GenBank/DDBJ databases">
        <title>Sequencing the genomes of 1000 actinobacteria strains.</title>
        <authorList>
            <person name="Klenk H.-P."/>
        </authorList>
    </citation>
    <scope>NUCLEOTIDE SEQUENCE [LARGE SCALE GENOMIC DNA]</scope>
    <source>
        <strain evidence="9 10">DSM 44710</strain>
    </source>
</reference>
<evidence type="ECO:0000256" key="5">
    <source>
        <dbReference type="ARBA" id="ARBA00023136"/>
    </source>
</evidence>
<feature type="domain" description="EamA" evidence="8">
    <location>
        <begin position="6"/>
        <end position="140"/>
    </location>
</feature>
<dbReference type="RefSeq" id="WP_306833616.1">
    <property type="nucleotide sequence ID" value="NZ_JAUSRA010000001.1"/>
</dbReference>
<comment type="caution">
    <text evidence="9">The sequence shown here is derived from an EMBL/GenBank/DDBJ whole genome shotgun (WGS) entry which is preliminary data.</text>
</comment>
<accession>A0ABT9MZE9</accession>
<keyword evidence="10" id="KW-1185">Reference proteome</keyword>
<feature type="compositionally biased region" description="Polar residues" evidence="6">
    <location>
        <begin position="312"/>
        <end position="330"/>
    </location>
</feature>
<evidence type="ECO:0000259" key="8">
    <source>
        <dbReference type="Pfam" id="PF00892"/>
    </source>
</evidence>
<feature type="transmembrane region" description="Helical" evidence="7">
    <location>
        <begin position="38"/>
        <end position="57"/>
    </location>
</feature>
<feature type="transmembrane region" description="Helical" evidence="7">
    <location>
        <begin position="251"/>
        <end position="271"/>
    </location>
</feature>
<feature type="region of interest" description="Disordered" evidence="6">
    <location>
        <begin position="304"/>
        <end position="360"/>
    </location>
</feature>
<dbReference type="InterPro" id="IPR037185">
    <property type="entry name" value="EmrE-like"/>
</dbReference>
<feature type="transmembrane region" description="Helical" evidence="7">
    <location>
        <begin position="69"/>
        <end position="89"/>
    </location>
</feature>
<evidence type="ECO:0000256" key="6">
    <source>
        <dbReference type="SAM" id="MobiDB-lite"/>
    </source>
</evidence>
<gene>
    <name evidence="9" type="ORF">J2S43_005286</name>
</gene>
<evidence type="ECO:0000313" key="10">
    <source>
        <dbReference type="Proteomes" id="UP001240984"/>
    </source>
</evidence>
<evidence type="ECO:0000256" key="7">
    <source>
        <dbReference type="SAM" id="Phobius"/>
    </source>
</evidence>
<feature type="domain" description="EamA" evidence="8">
    <location>
        <begin position="152"/>
        <end position="292"/>
    </location>
</feature>